<dbReference type="GO" id="GO:0000287">
    <property type="term" value="F:magnesium ion binding"/>
    <property type="evidence" value="ECO:0007669"/>
    <property type="project" value="InterPro"/>
</dbReference>
<dbReference type="SUPFAM" id="SSF56784">
    <property type="entry name" value="HAD-like"/>
    <property type="match status" value="1"/>
</dbReference>
<dbReference type="PANTHER" id="PTHR31367">
    <property type="entry name" value="CYTOSOLIC 5'-NUCLEOTIDASE 1 FAMILY MEMBER"/>
    <property type="match status" value="1"/>
</dbReference>
<name>A0A1P8UBS4_9MICO</name>
<dbReference type="RefSeq" id="WP_076691957.1">
    <property type="nucleotide sequence ID" value="NZ_CP018762.1"/>
</dbReference>
<gene>
    <name evidence="1" type="ORF">BOH66_16170</name>
</gene>
<dbReference type="GO" id="GO:0008253">
    <property type="term" value="F:5'-nucleotidase activity"/>
    <property type="evidence" value="ECO:0007669"/>
    <property type="project" value="InterPro"/>
</dbReference>
<organism evidence="1 2">
    <name type="scientific">Microbacterium aurum</name>
    <dbReference type="NCBI Taxonomy" id="36805"/>
    <lineage>
        <taxon>Bacteria</taxon>
        <taxon>Bacillati</taxon>
        <taxon>Actinomycetota</taxon>
        <taxon>Actinomycetes</taxon>
        <taxon>Micrococcales</taxon>
        <taxon>Microbacteriaceae</taxon>
        <taxon>Microbacterium</taxon>
    </lineage>
</organism>
<protein>
    <submittedName>
        <fullName evidence="1">5'-nucleotidase</fullName>
    </submittedName>
</protein>
<dbReference type="InterPro" id="IPR036412">
    <property type="entry name" value="HAD-like_sf"/>
</dbReference>
<evidence type="ECO:0000313" key="2">
    <source>
        <dbReference type="Proteomes" id="UP000187185"/>
    </source>
</evidence>
<keyword evidence="2" id="KW-1185">Reference proteome</keyword>
<dbReference type="STRING" id="36805.BOH66_16170"/>
<dbReference type="KEGG" id="maur:BOH66_16170"/>
<dbReference type="GO" id="GO:0000166">
    <property type="term" value="F:nucleotide binding"/>
    <property type="evidence" value="ECO:0007669"/>
    <property type="project" value="InterPro"/>
</dbReference>
<dbReference type="EMBL" id="CP018762">
    <property type="protein sequence ID" value="APZ35594.1"/>
    <property type="molecule type" value="Genomic_DNA"/>
</dbReference>
<dbReference type="OrthoDB" id="9778569at2"/>
<dbReference type="PANTHER" id="PTHR31367:SF5">
    <property type="entry name" value="CYTOSOLIC 5'-NUCLEOTIDASE 1A"/>
    <property type="match status" value="1"/>
</dbReference>
<reference evidence="1 2" key="1">
    <citation type="submission" date="2016-12" db="EMBL/GenBank/DDBJ databases">
        <title>Complete genome sequence of Microbacterium aurum KACC 15219.</title>
        <authorList>
            <person name="Jung Y."/>
            <person name="Shin J.-H."/>
            <person name="Lee Y.-J."/>
            <person name="Yi H."/>
            <person name="Bahn Y.-S."/>
            <person name="Kim J.F."/>
            <person name="Lee D.-W."/>
        </authorList>
    </citation>
    <scope>NUCLEOTIDE SEQUENCE [LARGE SCALE GENOMIC DNA]</scope>
    <source>
        <strain evidence="1 2">KACC 15219</strain>
    </source>
</reference>
<dbReference type="Proteomes" id="UP000187185">
    <property type="component" value="Chromosome"/>
</dbReference>
<proteinExistence type="predicted"/>
<dbReference type="GO" id="GO:0005737">
    <property type="term" value="C:cytoplasm"/>
    <property type="evidence" value="ECO:0007669"/>
    <property type="project" value="InterPro"/>
</dbReference>
<evidence type="ECO:0000313" key="1">
    <source>
        <dbReference type="EMBL" id="APZ35594.1"/>
    </source>
</evidence>
<sequence length="307" mass="34052">MAYDLEHMLVVGVASSALFDLTEADRVFREHGEARYREYQETHIADSLEPGVAFPFIKRLLSLNDLSEDGAPLVEVIVLSRNDPETGLRVMRSISDHRLPITRAIFMQGRSPYAFMGALNMSLFLSQNEKDVRVALEMGFAAGQVIGSPAADPEGTDLRIAFDFDGVLADDSSERVMQEEGLPAFHAHETKHIDEPLPDGMLSDFLRGINRIQDIEEARASADPGYDRRVHVAIVTARNAPSHERVVKTLQSRGVRVNDAFFLGGIEKAKVLRVLKPHIFFDDQIGHLRGAADEVPSVHVPFGVINE</sequence>
<accession>A0A1P8UBS4</accession>
<dbReference type="GO" id="GO:0009117">
    <property type="term" value="P:nucleotide metabolic process"/>
    <property type="evidence" value="ECO:0007669"/>
    <property type="project" value="InterPro"/>
</dbReference>
<dbReference type="AlphaFoldDB" id="A0A1P8UBS4"/>
<dbReference type="Pfam" id="PF06189">
    <property type="entry name" value="5-nucleotidase"/>
    <property type="match status" value="1"/>
</dbReference>
<dbReference type="InterPro" id="IPR010394">
    <property type="entry name" value="5-nucleotidase"/>
</dbReference>